<evidence type="ECO:0000313" key="2">
    <source>
        <dbReference type="Proteomes" id="UP000887574"/>
    </source>
</evidence>
<proteinExistence type="predicted"/>
<sequence>MVSGIPVLQRAVNDFDTNAMPMSLARVTEAAYSKRWDQPTSLRNGEQQEGSVPQQQVVINVPGINLNLANRQRGWFNAPVIQRRAPRPPGSGGFNQDRNRV</sequence>
<evidence type="ECO:0000313" key="3">
    <source>
        <dbReference type="WBParaSite" id="jg18193"/>
    </source>
</evidence>
<organism evidence="2 3">
    <name type="scientific">Ditylenchus dipsaci</name>
    <dbReference type="NCBI Taxonomy" id="166011"/>
    <lineage>
        <taxon>Eukaryota</taxon>
        <taxon>Metazoa</taxon>
        <taxon>Ecdysozoa</taxon>
        <taxon>Nematoda</taxon>
        <taxon>Chromadorea</taxon>
        <taxon>Rhabditida</taxon>
        <taxon>Tylenchina</taxon>
        <taxon>Tylenchomorpha</taxon>
        <taxon>Sphaerularioidea</taxon>
        <taxon>Anguinidae</taxon>
        <taxon>Anguininae</taxon>
        <taxon>Ditylenchus</taxon>
    </lineage>
</organism>
<reference evidence="3" key="1">
    <citation type="submission" date="2022-11" db="UniProtKB">
        <authorList>
            <consortium name="WormBaseParasite"/>
        </authorList>
    </citation>
    <scope>IDENTIFICATION</scope>
</reference>
<feature type="region of interest" description="Disordered" evidence="1">
    <location>
        <begin position="79"/>
        <end position="101"/>
    </location>
</feature>
<name>A0A915DD73_9BILA</name>
<protein>
    <submittedName>
        <fullName evidence="3">Uncharacterized protein</fullName>
    </submittedName>
</protein>
<dbReference type="AlphaFoldDB" id="A0A915DD73"/>
<keyword evidence="2" id="KW-1185">Reference proteome</keyword>
<evidence type="ECO:0000256" key="1">
    <source>
        <dbReference type="SAM" id="MobiDB-lite"/>
    </source>
</evidence>
<dbReference type="WBParaSite" id="jg18193">
    <property type="protein sequence ID" value="jg18193"/>
    <property type="gene ID" value="jg18193"/>
</dbReference>
<dbReference type="Proteomes" id="UP000887574">
    <property type="component" value="Unplaced"/>
</dbReference>
<accession>A0A915DD73</accession>